<evidence type="ECO:0000313" key="3">
    <source>
        <dbReference type="Proteomes" id="UP001177023"/>
    </source>
</evidence>
<sequence length="141" mass="15777">MLFELSLDGLMNRSSSPVCLEPRRSKSVCSPRLTISSTNSLNEQDQDRIRSPSPYGSRQSLYEPSEHELKKNSASAPDLEKRPITPTFSVSKPKEETKNSLAPHKTPLGARKSLGVEYEFKLFSADSLTPVTNQLRKLSLR</sequence>
<comment type="caution">
    <text evidence="2">The sequence shown here is derived from an EMBL/GenBank/DDBJ whole genome shotgun (WGS) entry which is preliminary data.</text>
</comment>
<evidence type="ECO:0000256" key="1">
    <source>
        <dbReference type="SAM" id="MobiDB-lite"/>
    </source>
</evidence>
<name>A0AA36D8G7_9BILA</name>
<dbReference type="AlphaFoldDB" id="A0AA36D8G7"/>
<protein>
    <submittedName>
        <fullName evidence="2">Uncharacterized protein</fullName>
    </submittedName>
</protein>
<evidence type="ECO:0000313" key="2">
    <source>
        <dbReference type="EMBL" id="CAJ0582657.1"/>
    </source>
</evidence>
<dbReference type="EMBL" id="CATQJA010002664">
    <property type="protein sequence ID" value="CAJ0582657.1"/>
    <property type="molecule type" value="Genomic_DNA"/>
</dbReference>
<proteinExistence type="predicted"/>
<feature type="compositionally biased region" description="Polar residues" evidence="1">
    <location>
        <begin position="33"/>
        <end position="43"/>
    </location>
</feature>
<gene>
    <name evidence="2" type="ORF">MSPICULIGERA_LOCUS20787</name>
</gene>
<feature type="region of interest" description="Disordered" evidence="1">
    <location>
        <begin position="30"/>
        <end position="110"/>
    </location>
</feature>
<feature type="non-terminal residue" evidence="2">
    <location>
        <position position="1"/>
    </location>
</feature>
<accession>A0AA36D8G7</accession>
<dbReference type="Proteomes" id="UP001177023">
    <property type="component" value="Unassembled WGS sequence"/>
</dbReference>
<reference evidence="2" key="1">
    <citation type="submission" date="2023-06" db="EMBL/GenBank/DDBJ databases">
        <authorList>
            <person name="Delattre M."/>
        </authorList>
    </citation>
    <scope>NUCLEOTIDE SEQUENCE</scope>
    <source>
        <strain evidence="2">AF72</strain>
    </source>
</reference>
<organism evidence="2 3">
    <name type="scientific">Mesorhabditis spiculigera</name>
    <dbReference type="NCBI Taxonomy" id="96644"/>
    <lineage>
        <taxon>Eukaryota</taxon>
        <taxon>Metazoa</taxon>
        <taxon>Ecdysozoa</taxon>
        <taxon>Nematoda</taxon>
        <taxon>Chromadorea</taxon>
        <taxon>Rhabditida</taxon>
        <taxon>Rhabditina</taxon>
        <taxon>Rhabditomorpha</taxon>
        <taxon>Rhabditoidea</taxon>
        <taxon>Rhabditidae</taxon>
        <taxon>Mesorhabditinae</taxon>
        <taxon>Mesorhabditis</taxon>
    </lineage>
</organism>
<keyword evidence="3" id="KW-1185">Reference proteome</keyword>